<protein>
    <submittedName>
        <fullName evidence="1">Uncharacterized protein</fullName>
    </submittedName>
</protein>
<evidence type="ECO:0000313" key="2">
    <source>
        <dbReference type="Proteomes" id="UP000822688"/>
    </source>
</evidence>
<accession>A0A8T0GY80</accession>
<comment type="caution">
    <text evidence="1">The sequence shown here is derived from an EMBL/GenBank/DDBJ whole genome shotgun (WGS) entry which is preliminary data.</text>
</comment>
<dbReference type="Proteomes" id="UP000822688">
    <property type="component" value="Chromosome 8"/>
</dbReference>
<dbReference type="AlphaFoldDB" id="A0A8T0GY80"/>
<evidence type="ECO:0000313" key="1">
    <source>
        <dbReference type="EMBL" id="KAG0563405.1"/>
    </source>
</evidence>
<dbReference type="EMBL" id="CM026429">
    <property type="protein sequence ID" value="KAG0563405.1"/>
    <property type="molecule type" value="Genomic_DNA"/>
</dbReference>
<sequence>MAHEVVGQAASHLLLCLTTRPKKPESHLDQNPRTQKADHLHPCYPCLFCRLHTILLKSQAFSWTCLGLSLFYATASLK</sequence>
<name>A0A8T0GY80_CERPU</name>
<proteinExistence type="predicted"/>
<gene>
    <name evidence="1" type="ORF">KC19_8G028300</name>
</gene>
<keyword evidence="2" id="KW-1185">Reference proteome</keyword>
<reference evidence="1" key="1">
    <citation type="submission" date="2020-06" db="EMBL/GenBank/DDBJ databases">
        <title>WGS assembly of Ceratodon purpureus strain R40.</title>
        <authorList>
            <person name="Carey S.B."/>
            <person name="Jenkins J."/>
            <person name="Shu S."/>
            <person name="Lovell J.T."/>
            <person name="Sreedasyam A."/>
            <person name="Maumus F."/>
            <person name="Tiley G.P."/>
            <person name="Fernandez-Pozo N."/>
            <person name="Barry K."/>
            <person name="Chen C."/>
            <person name="Wang M."/>
            <person name="Lipzen A."/>
            <person name="Daum C."/>
            <person name="Saski C.A."/>
            <person name="Payton A.C."/>
            <person name="Mcbreen J.C."/>
            <person name="Conrad R.E."/>
            <person name="Kollar L.M."/>
            <person name="Olsson S."/>
            <person name="Huttunen S."/>
            <person name="Landis J.B."/>
            <person name="Wickett N.J."/>
            <person name="Johnson M.G."/>
            <person name="Rensing S.A."/>
            <person name="Grimwood J."/>
            <person name="Schmutz J."/>
            <person name="Mcdaniel S.F."/>
        </authorList>
    </citation>
    <scope>NUCLEOTIDE SEQUENCE</scope>
    <source>
        <strain evidence="1">R40</strain>
    </source>
</reference>
<organism evidence="1 2">
    <name type="scientific">Ceratodon purpureus</name>
    <name type="common">Fire moss</name>
    <name type="synonym">Dicranum purpureum</name>
    <dbReference type="NCBI Taxonomy" id="3225"/>
    <lineage>
        <taxon>Eukaryota</taxon>
        <taxon>Viridiplantae</taxon>
        <taxon>Streptophyta</taxon>
        <taxon>Embryophyta</taxon>
        <taxon>Bryophyta</taxon>
        <taxon>Bryophytina</taxon>
        <taxon>Bryopsida</taxon>
        <taxon>Dicranidae</taxon>
        <taxon>Pseudoditrichales</taxon>
        <taxon>Ditrichaceae</taxon>
        <taxon>Ceratodon</taxon>
    </lineage>
</organism>